<reference evidence="1 2" key="1">
    <citation type="submission" date="2024-02" db="EMBL/GenBank/DDBJ databases">
        <title>Seven novel Bacillus-like species.</title>
        <authorList>
            <person name="Liu G."/>
        </authorList>
    </citation>
    <scope>NUCLEOTIDE SEQUENCE [LARGE SCALE GENOMIC DNA]</scope>
    <source>
        <strain evidence="1 2">FJAT-53654</strain>
    </source>
</reference>
<organism evidence="1 2">
    <name type="scientific">Metabacillus rhizosphaerae</name>
    <dbReference type="NCBI Taxonomy" id="3117747"/>
    <lineage>
        <taxon>Bacteria</taxon>
        <taxon>Bacillati</taxon>
        <taxon>Bacillota</taxon>
        <taxon>Bacilli</taxon>
        <taxon>Bacillales</taxon>
        <taxon>Bacillaceae</taxon>
        <taxon>Metabacillus</taxon>
    </lineage>
</organism>
<keyword evidence="2" id="KW-1185">Reference proteome</keyword>
<proteinExistence type="predicted"/>
<dbReference type="RefSeq" id="WP_338786572.1">
    <property type="nucleotide sequence ID" value="NZ_CP147403.1"/>
</dbReference>
<protein>
    <submittedName>
        <fullName evidence="1">Terminase small subunit</fullName>
    </submittedName>
</protein>
<sequence>MTTKPVNFIKQTLKNGKAFRIKRTSILALEEKGNYTVVYFQSGQVHVLETVFDIEGMIFLIKQRGEYNMEKRTKSKLDGLTDKQRAFCISYAGTGVIKKASEQVGIHVKTGEKYMKNELVKAYIQELSTVNVEVMSGLQMQEELTKMILNGKDEVINFQTGEVVKVATPNRDKIKAIELLAKMSGQLLPDNLHIHVSEKPQEIIDLEKKWDAINRKEVYAPSEEDLEEIFGIGEDSGE</sequence>
<gene>
    <name evidence="1" type="ORF">WCV66_19345</name>
</gene>
<name>A0ABZ2MQ04_9BACI</name>
<evidence type="ECO:0000313" key="2">
    <source>
        <dbReference type="Proteomes" id="UP001368328"/>
    </source>
</evidence>
<evidence type="ECO:0000313" key="1">
    <source>
        <dbReference type="EMBL" id="WXB87370.1"/>
    </source>
</evidence>
<dbReference type="EMBL" id="CP147403">
    <property type="protein sequence ID" value="WXB87370.1"/>
    <property type="molecule type" value="Genomic_DNA"/>
</dbReference>
<accession>A0ABZ2MQ04</accession>
<dbReference type="Proteomes" id="UP001368328">
    <property type="component" value="Chromosome"/>
</dbReference>